<feature type="region of interest" description="Disordered" evidence="5">
    <location>
        <begin position="48"/>
        <end position="79"/>
    </location>
</feature>
<reference evidence="7" key="1">
    <citation type="submission" date="2022-07" db="EMBL/GenBank/DDBJ databases">
        <title>Phylogenomic reconstructions and comparative analyses of Kickxellomycotina fungi.</title>
        <authorList>
            <person name="Reynolds N.K."/>
            <person name="Stajich J.E."/>
            <person name="Barry K."/>
            <person name="Grigoriev I.V."/>
            <person name="Crous P."/>
            <person name="Smith M.E."/>
        </authorList>
    </citation>
    <scope>NUCLEOTIDE SEQUENCE</scope>
    <source>
        <strain evidence="7">RSA 1196</strain>
    </source>
</reference>
<dbReference type="EMBL" id="JANBPY010000510">
    <property type="protein sequence ID" value="KAJ1966456.1"/>
    <property type="molecule type" value="Genomic_DNA"/>
</dbReference>
<dbReference type="GO" id="GO:0051301">
    <property type="term" value="P:cell division"/>
    <property type="evidence" value="ECO:0007669"/>
    <property type="project" value="UniProtKB-KW"/>
</dbReference>
<dbReference type="InterPro" id="IPR004367">
    <property type="entry name" value="Cyclin_C-dom"/>
</dbReference>
<dbReference type="Proteomes" id="UP001150925">
    <property type="component" value="Unassembled WGS sequence"/>
</dbReference>
<keyword evidence="3" id="KW-0131">Cell cycle</keyword>
<dbReference type="PROSITE" id="PS00292">
    <property type="entry name" value="CYCLINS"/>
    <property type="match status" value="1"/>
</dbReference>
<protein>
    <submittedName>
        <fullName evidence="7">G1/S-specific cyclin-E2</fullName>
    </submittedName>
</protein>
<keyword evidence="2 4" id="KW-0195">Cyclin</keyword>
<dbReference type="InterPro" id="IPR013763">
    <property type="entry name" value="Cyclin-like_dom"/>
</dbReference>
<evidence type="ECO:0000256" key="5">
    <source>
        <dbReference type="SAM" id="MobiDB-lite"/>
    </source>
</evidence>
<keyword evidence="1" id="KW-0132">Cell division</keyword>
<dbReference type="PANTHER" id="PTHR10177">
    <property type="entry name" value="CYCLINS"/>
    <property type="match status" value="1"/>
</dbReference>
<dbReference type="InterPro" id="IPR036915">
    <property type="entry name" value="Cyclin-like_sf"/>
</dbReference>
<dbReference type="Pfam" id="PF00134">
    <property type="entry name" value="Cyclin_N"/>
    <property type="match status" value="1"/>
</dbReference>
<evidence type="ECO:0000256" key="4">
    <source>
        <dbReference type="RuleBase" id="RU000383"/>
    </source>
</evidence>
<comment type="similarity">
    <text evidence="4">Belongs to the cyclin family.</text>
</comment>
<dbReference type="Gene3D" id="1.10.472.10">
    <property type="entry name" value="Cyclin-like"/>
    <property type="match status" value="2"/>
</dbReference>
<evidence type="ECO:0000256" key="1">
    <source>
        <dbReference type="ARBA" id="ARBA00022618"/>
    </source>
</evidence>
<sequence length="653" mass="73888">MDHNTNNGYLPQDTRPHTMYTTVERTQSAFNRVTSRLFKRKNINHDHFAIDMPSGSNCGQNTPESVSNSPPKENSQPRRLQQLPGVIENWVTGHIGLSTGRASRHAALGRWGSVSDRRANTSATMSRYSSGTRRAQHSRYTHSIPTRMDRKRHTVLPLALTLFHPQKGGPMASPYEESTCPPSPKRLCTPDQGYFDKTAIFDDKAGESGTYSALGNHKEVRAPQYYTPDSEPRALSSLGVEIPVSHQVSSNNSETVMSPAGDTEESVRSLAQDWRKCTTVCEPSQHLSSSPFYSDASTETLISQPTLESDSASFDAEETLQPEDIVDRVALSTVDDGFDQIERDTYCWLEKQEPRYLADPAWLRRHPELNVHMRPVLVDWMLEVGADYHLHRSTVHMAVNFLDRFLSSSEDVTRDILQCLATACLSLAIKLEEYTCPKLRELVDLAQGAFDLQQLKRAEHIVVKAIQWQLTPPTAQHWLPLYYQRAAKVKPHVFQAHSNSPVIPAKSVTATSAPLLNSSIVRHLPQYHRDWFVFASDIMDIALHHQRSLSYSYSTLAAAAFFLTTTYFTPRELTEDLFFQVTGRTFQDVAECVAFLRTLAGDLLLNVPKGQMLPKFRFGPNYLRHHRDDSYSYQTHHSTWLPVIQKHTQLPTQ</sequence>
<evidence type="ECO:0000256" key="2">
    <source>
        <dbReference type="ARBA" id="ARBA00023127"/>
    </source>
</evidence>
<accession>A0A9W8AVQ3</accession>
<dbReference type="SUPFAM" id="SSF47954">
    <property type="entry name" value="Cyclin-like"/>
    <property type="match status" value="2"/>
</dbReference>
<dbReference type="InterPro" id="IPR048258">
    <property type="entry name" value="Cyclins_cyclin-box"/>
</dbReference>
<evidence type="ECO:0000313" key="7">
    <source>
        <dbReference type="EMBL" id="KAJ1966456.1"/>
    </source>
</evidence>
<dbReference type="OrthoDB" id="5590282at2759"/>
<feature type="domain" description="Cyclin-like" evidence="6">
    <location>
        <begin position="522"/>
        <end position="598"/>
    </location>
</feature>
<feature type="domain" description="Cyclin-like" evidence="6">
    <location>
        <begin position="379"/>
        <end position="464"/>
    </location>
</feature>
<dbReference type="InterPro" id="IPR039361">
    <property type="entry name" value="Cyclin"/>
</dbReference>
<keyword evidence="8" id="KW-1185">Reference proteome</keyword>
<dbReference type="FunFam" id="1.10.472.10:FF:000001">
    <property type="entry name" value="G2/mitotic-specific cyclin"/>
    <property type="match status" value="1"/>
</dbReference>
<gene>
    <name evidence="7" type="primary">CCNE2</name>
    <name evidence="7" type="ORF">IWQ62_002423</name>
</gene>
<organism evidence="7 8">
    <name type="scientific">Dispira parvispora</name>
    <dbReference type="NCBI Taxonomy" id="1520584"/>
    <lineage>
        <taxon>Eukaryota</taxon>
        <taxon>Fungi</taxon>
        <taxon>Fungi incertae sedis</taxon>
        <taxon>Zoopagomycota</taxon>
        <taxon>Kickxellomycotina</taxon>
        <taxon>Dimargaritomycetes</taxon>
        <taxon>Dimargaritales</taxon>
        <taxon>Dimargaritaceae</taxon>
        <taxon>Dispira</taxon>
    </lineage>
</organism>
<dbReference type="CDD" id="cd20520">
    <property type="entry name" value="CYCLIN_CCNE_rpt2"/>
    <property type="match status" value="1"/>
</dbReference>
<feature type="compositionally biased region" description="Polar residues" evidence="5">
    <location>
        <begin position="54"/>
        <end position="79"/>
    </location>
</feature>
<evidence type="ECO:0000256" key="3">
    <source>
        <dbReference type="ARBA" id="ARBA00023306"/>
    </source>
</evidence>
<dbReference type="SMART" id="SM00385">
    <property type="entry name" value="CYCLIN"/>
    <property type="match status" value="2"/>
</dbReference>
<comment type="caution">
    <text evidence="7">The sequence shown here is derived from an EMBL/GenBank/DDBJ whole genome shotgun (WGS) entry which is preliminary data.</text>
</comment>
<dbReference type="Pfam" id="PF02984">
    <property type="entry name" value="Cyclin_C"/>
    <property type="match status" value="1"/>
</dbReference>
<name>A0A9W8AVQ3_9FUNG</name>
<dbReference type="InterPro" id="IPR006671">
    <property type="entry name" value="Cyclin_N"/>
</dbReference>
<evidence type="ECO:0000259" key="6">
    <source>
        <dbReference type="SMART" id="SM00385"/>
    </source>
</evidence>
<dbReference type="AlphaFoldDB" id="A0A9W8AVQ3"/>
<proteinExistence type="inferred from homology"/>
<evidence type="ECO:0000313" key="8">
    <source>
        <dbReference type="Proteomes" id="UP001150925"/>
    </source>
</evidence>